<keyword evidence="3" id="KW-0677">Repeat</keyword>
<keyword evidence="5" id="KW-0862">Zinc</keyword>
<gene>
    <name evidence="10" type="ORF">METBIDRAFT_13283</name>
</gene>
<keyword evidence="11" id="KW-1185">Reference proteome</keyword>
<dbReference type="AlphaFoldDB" id="A0A1A0H670"/>
<dbReference type="Gene3D" id="3.30.160.60">
    <property type="entry name" value="Classic Zinc Finger"/>
    <property type="match status" value="3"/>
</dbReference>
<dbReference type="PANTHER" id="PTHR24388:SF54">
    <property type="entry name" value="PROTEIN ESCARGOT"/>
    <property type="match status" value="1"/>
</dbReference>
<dbReference type="GO" id="GO:0008270">
    <property type="term" value="F:zinc ion binding"/>
    <property type="evidence" value="ECO:0007669"/>
    <property type="project" value="UniProtKB-KW"/>
</dbReference>
<feature type="region of interest" description="Disordered" evidence="8">
    <location>
        <begin position="111"/>
        <end position="135"/>
    </location>
</feature>
<dbReference type="EMBL" id="LXTC01000006">
    <property type="protein sequence ID" value="OBA19526.1"/>
    <property type="molecule type" value="Genomic_DNA"/>
</dbReference>
<evidence type="ECO:0000256" key="8">
    <source>
        <dbReference type="SAM" id="MobiDB-lite"/>
    </source>
</evidence>
<dbReference type="PROSITE" id="PS50157">
    <property type="entry name" value="ZINC_FINGER_C2H2_2"/>
    <property type="match status" value="3"/>
</dbReference>
<evidence type="ECO:0000313" key="10">
    <source>
        <dbReference type="EMBL" id="OBA19526.1"/>
    </source>
</evidence>
<evidence type="ECO:0000256" key="6">
    <source>
        <dbReference type="ARBA" id="ARBA00023242"/>
    </source>
</evidence>
<dbReference type="RefSeq" id="XP_018710054.1">
    <property type="nucleotide sequence ID" value="XM_018854333.1"/>
</dbReference>
<feature type="domain" description="C2H2-type" evidence="9">
    <location>
        <begin position="250"/>
        <end position="284"/>
    </location>
</feature>
<dbReference type="GO" id="GO:0000981">
    <property type="term" value="F:DNA-binding transcription factor activity, RNA polymerase II-specific"/>
    <property type="evidence" value="ECO:0007669"/>
    <property type="project" value="TreeGrafter"/>
</dbReference>
<keyword evidence="4 7" id="KW-0863">Zinc-finger</keyword>
<feature type="domain" description="C2H2-type" evidence="9">
    <location>
        <begin position="222"/>
        <end position="249"/>
    </location>
</feature>
<proteinExistence type="predicted"/>
<dbReference type="OrthoDB" id="8117402at2759"/>
<name>A0A1A0H670_9ASCO</name>
<evidence type="ECO:0000256" key="3">
    <source>
        <dbReference type="ARBA" id="ARBA00022737"/>
    </source>
</evidence>
<dbReference type="PANTHER" id="PTHR24388">
    <property type="entry name" value="ZINC FINGER PROTEIN"/>
    <property type="match status" value="1"/>
</dbReference>
<feature type="region of interest" description="Disordered" evidence="8">
    <location>
        <begin position="149"/>
        <end position="190"/>
    </location>
</feature>
<dbReference type="InterPro" id="IPR036236">
    <property type="entry name" value="Znf_C2H2_sf"/>
</dbReference>
<reference evidence="10 11" key="1">
    <citation type="submission" date="2016-05" db="EMBL/GenBank/DDBJ databases">
        <title>Comparative genomics of biotechnologically important yeasts.</title>
        <authorList>
            <consortium name="DOE Joint Genome Institute"/>
            <person name="Riley R."/>
            <person name="Haridas S."/>
            <person name="Wolfe K.H."/>
            <person name="Lopes M.R."/>
            <person name="Hittinger C.T."/>
            <person name="Goker M."/>
            <person name="Salamov A."/>
            <person name="Wisecaver J."/>
            <person name="Long T.M."/>
            <person name="Aerts A.L."/>
            <person name="Barry K."/>
            <person name="Choi C."/>
            <person name="Clum A."/>
            <person name="Coughlan A.Y."/>
            <person name="Deshpande S."/>
            <person name="Douglass A.P."/>
            <person name="Hanson S.J."/>
            <person name="Klenk H.-P."/>
            <person name="LaButti K."/>
            <person name="Lapidus A."/>
            <person name="Lindquist E."/>
            <person name="Lipzen A."/>
            <person name="Meier-kolthoff J.P."/>
            <person name="Ohm R.A."/>
            <person name="Otillar R.P."/>
            <person name="Pangilinan J."/>
            <person name="Peng Y."/>
            <person name="Rokas A."/>
            <person name="Rosa C.A."/>
            <person name="Scheuner C."/>
            <person name="Sibirny A.A."/>
            <person name="Slot J.C."/>
            <person name="Stielow J.B."/>
            <person name="Sun H."/>
            <person name="Kurtzman C.P."/>
            <person name="Blackwell M."/>
            <person name="Grigoriev I.V."/>
            <person name="Jeffries T.W."/>
        </authorList>
    </citation>
    <scope>NUCLEOTIDE SEQUENCE [LARGE SCALE GENOMIC DNA]</scope>
    <source>
        <strain evidence="10 11">NRRL YB-4993</strain>
    </source>
</reference>
<dbReference type="GeneID" id="30027309"/>
<dbReference type="InterPro" id="IPR050527">
    <property type="entry name" value="Snail/Krueppel_Znf"/>
</dbReference>
<dbReference type="Pfam" id="PF00096">
    <property type="entry name" value="zf-C2H2"/>
    <property type="match status" value="1"/>
</dbReference>
<dbReference type="FunFam" id="3.30.160.60:FF:000446">
    <property type="entry name" value="Zinc finger protein"/>
    <property type="match status" value="1"/>
</dbReference>
<accession>A0A1A0H670</accession>
<dbReference type="GO" id="GO:0000978">
    <property type="term" value="F:RNA polymerase II cis-regulatory region sequence-specific DNA binding"/>
    <property type="evidence" value="ECO:0007669"/>
    <property type="project" value="TreeGrafter"/>
</dbReference>
<evidence type="ECO:0000256" key="2">
    <source>
        <dbReference type="ARBA" id="ARBA00022723"/>
    </source>
</evidence>
<organism evidence="10 11">
    <name type="scientific">Metschnikowia bicuspidata var. bicuspidata NRRL YB-4993</name>
    <dbReference type="NCBI Taxonomy" id="869754"/>
    <lineage>
        <taxon>Eukaryota</taxon>
        <taxon>Fungi</taxon>
        <taxon>Dikarya</taxon>
        <taxon>Ascomycota</taxon>
        <taxon>Saccharomycotina</taxon>
        <taxon>Pichiomycetes</taxon>
        <taxon>Metschnikowiaceae</taxon>
        <taxon>Metschnikowia</taxon>
    </lineage>
</organism>
<keyword evidence="2" id="KW-0479">Metal-binding</keyword>
<evidence type="ECO:0000259" key="9">
    <source>
        <dbReference type="PROSITE" id="PS50157"/>
    </source>
</evidence>
<dbReference type="STRING" id="869754.A0A1A0H670"/>
<dbReference type="Proteomes" id="UP000092555">
    <property type="component" value="Unassembled WGS sequence"/>
</dbReference>
<comment type="caution">
    <text evidence="10">The sequence shown here is derived from an EMBL/GenBank/DDBJ whole genome shotgun (WGS) entry which is preliminary data.</text>
</comment>
<evidence type="ECO:0000256" key="5">
    <source>
        <dbReference type="ARBA" id="ARBA00022833"/>
    </source>
</evidence>
<dbReference type="GO" id="GO:0005634">
    <property type="term" value="C:nucleus"/>
    <property type="evidence" value="ECO:0007669"/>
    <property type="project" value="UniProtKB-SubCell"/>
</dbReference>
<keyword evidence="6" id="KW-0539">Nucleus</keyword>
<comment type="subcellular location">
    <subcellularLocation>
        <location evidence="1">Nucleus</location>
    </subcellularLocation>
</comment>
<evidence type="ECO:0000313" key="11">
    <source>
        <dbReference type="Proteomes" id="UP000092555"/>
    </source>
</evidence>
<dbReference type="PROSITE" id="PS00028">
    <property type="entry name" value="ZINC_FINGER_C2H2_1"/>
    <property type="match status" value="2"/>
</dbReference>
<protein>
    <recommendedName>
        <fullName evidence="9">C2H2-type domain-containing protein</fullName>
    </recommendedName>
</protein>
<dbReference type="SMART" id="SM00355">
    <property type="entry name" value="ZnF_C2H2"/>
    <property type="match status" value="2"/>
</dbReference>
<evidence type="ECO:0000256" key="7">
    <source>
        <dbReference type="PROSITE-ProRule" id="PRU00042"/>
    </source>
</evidence>
<dbReference type="SUPFAM" id="SSF57667">
    <property type="entry name" value="beta-beta-alpha zinc fingers"/>
    <property type="match status" value="2"/>
</dbReference>
<dbReference type="InterPro" id="IPR013087">
    <property type="entry name" value="Znf_C2H2_type"/>
</dbReference>
<evidence type="ECO:0000256" key="4">
    <source>
        <dbReference type="ARBA" id="ARBA00022771"/>
    </source>
</evidence>
<evidence type="ECO:0000256" key="1">
    <source>
        <dbReference type="ARBA" id="ARBA00004123"/>
    </source>
</evidence>
<feature type="domain" description="C2H2-type" evidence="9">
    <location>
        <begin position="194"/>
        <end position="221"/>
    </location>
</feature>
<feature type="compositionally biased region" description="Low complexity" evidence="8">
    <location>
        <begin position="149"/>
        <end position="175"/>
    </location>
</feature>
<sequence length="360" mass="40804">MSRSYQPMPEVPYQSHMPVYYPQTYQQAPPRMPAMEYHYNPELSYPQVAPAPVNWQVFPRQPSQRNDELVSPLANTMKFQHPVQGQTMPMQQARIQYSAVPYMMQPSSTGIQVPRSADAPNRGELRADQGPPRAGMVVNMMKPLNAAALDASSSESSGTSKSLPVSLSSSISPNSAAHKNGKGAHSHTSDPSANVCEVCGKVFQKPYNLKSHMKTHSTERPFKCLFCPKTFARSHDRKRHENLHGGQKNFKCEGYLRNGVTRWGCGKKFARSDALSRHFRTETGYLCIKQFMDEEKEREACEEHRQALQYPHMHPAPPFYHQQQPQALTNQTYSVAPGMRPYDQMSHMQPQILLPPLLRH</sequence>